<dbReference type="Proteomes" id="UP001234297">
    <property type="component" value="Chromosome 2"/>
</dbReference>
<gene>
    <name evidence="1" type="ORF">MRB53_004607</name>
</gene>
<dbReference type="EMBL" id="CM056810">
    <property type="protein sequence ID" value="KAJ8642859.1"/>
    <property type="molecule type" value="Genomic_DNA"/>
</dbReference>
<protein>
    <submittedName>
        <fullName evidence="1">Uncharacterized protein</fullName>
    </submittedName>
</protein>
<accession>A0ACC2MB77</accession>
<evidence type="ECO:0000313" key="2">
    <source>
        <dbReference type="Proteomes" id="UP001234297"/>
    </source>
</evidence>
<evidence type="ECO:0000313" key="1">
    <source>
        <dbReference type="EMBL" id="KAJ8642859.1"/>
    </source>
</evidence>
<organism evidence="1 2">
    <name type="scientific">Persea americana</name>
    <name type="common">Avocado</name>
    <dbReference type="NCBI Taxonomy" id="3435"/>
    <lineage>
        <taxon>Eukaryota</taxon>
        <taxon>Viridiplantae</taxon>
        <taxon>Streptophyta</taxon>
        <taxon>Embryophyta</taxon>
        <taxon>Tracheophyta</taxon>
        <taxon>Spermatophyta</taxon>
        <taxon>Magnoliopsida</taxon>
        <taxon>Magnoliidae</taxon>
        <taxon>Laurales</taxon>
        <taxon>Lauraceae</taxon>
        <taxon>Persea</taxon>
    </lineage>
</organism>
<sequence>MSVVEVWIQNLDCEGCASKIRKAIRKVDGVDDIDIDMDAQKVIVSGHAIEEKKVLKAVRRAGKAAEPWPFPSYSHFSSFYKYPTHITNHYYDMSCDNSASVHTFFHTPSTYSVTVASDEAVASLFSDENPHACTIM</sequence>
<reference evidence="1 2" key="1">
    <citation type="journal article" date="2022" name="Hortic Res">
        <title>A haplotype resolved chromosomal level avocado genome allows analysis of novel avocado genes.</title>
        <authorList>
            <person name="Nath O."/>
            <person name="Fletcher S.J."/>
            <person name="Hayward A."/>
            <person name="Shaw L.M."/>
            <person name="Masouleh A.K."/>
            <person name="Furtado A."/>
            <person name="Henry R.J."/>
            <person name="Mitter N."/>
        </authorList>
    </citation>
    <scope>NUCLEOTIDE SEQUENCE [LARGE SCALE GENOMIC DNA]</scope>
    <source>
        <strain evidence="2">cv. Hass</strain>
    </source>
</reference>
<comment type="caution">
    <text evidence="1">The sequence shown here is derived from an EMBL/GenBank/DDBJ whole genome shotgun (WGS) entry which is preliminary data.</text>
</comment>
<keyword evidence="2" id="KW-1185">Reference proteome</keyword>
<name>A0ACC2MB77_PERAE</name>
<proteinExistence type="predicted"/>